<feature type="transmembrane region" description="Helical" evidence="5">
    <location>
        <begin position="438"/>
        <end position="458"/>
    </location>
</feature>
<feature type="domain" description="Major facilitator superfamily (MFS) profile" evidence="6">
    <location>
        <begin position="370"/>
        <end position="791"/>
    </location>
</feature>
<dbReference type="Proteomes" id="UP001652641">
    <property type="component" value="Chromosome 11"/>
</dbReference>
<proteinExistence type="predicted"/>
<evidence type="ECO:0000256" key="3">
    <source>
        <dbReference type="ARBA" id="ARBA00022989"/>
    </source>
</evidence>
<evidence type="ECO:0000256" key="1">
    <source>
        <dbReference type="ARBA" id="ARBA00004127"/>
    </source>
</evidence>
<feature type="transmembrane region" description="Helical" evidence="5">
    <location>
        <begin position="121"/>
        <end position="145"/>
    </location>
</feature>
<accession>A0A3Q7TN79</accession>
<dbReference type="PANTHER" id="PTHR24064">
    <property type="entry name" value="SOLUTE CARRIER FAMILY 22 MEMBER"/>
    <property type="match status" value="1"/>
</dbReference>
<evidence type="ECO:0000256" key="2">
    <source>
        <dbReference type="ARBA" id="ARBA00022692"/>
    </source>
</evidence>
<dbReference type="GO" id="GO:0016020">
    <property type="term" value="C:membrane"/>
    <property type="evidence" value="ECO:0007669"/>
    <property type="project" value="InterPro"/>
</dbReference>
<gene>
    <name evidence="8" type="primary">SLC22A14</name>
</gene>
<keyword evidence="4 5" id="KW-0472">Membrane</keyword>
<dbReference type="GO" id="GO:0012505">
    <property type="term" value="C:endomembrane system"/>
    <property type="evidence" value="ECO:0007669"/>
    <property type="project" value="UniProtKB-SubCell"/>
</dbReference>
<keyword evidence="2 5" id="KW-0812">Transmembrane</keyword>
<dbReference type="STRING" id="9627.ENSVVUP00000008014"/>
<keyword evidence="3 5" id="KW-1133">Transmembrane helix</keyword>
<comment type="subcellular location">
    <subcellularLocation>
        <location evidence="1">Endomembrane system</location>
        <topology evidence="1">Multi-pass membrane protein</topology>
    </subcellularLocation>
</comment>
<feature type="transmembrane region" description="Helical" evidence="5">
    <location>
        <begin position="741"/>
        <end position="761"/>
    </location>
</feature>
<protein>
    <submittedName>
        <fullName evidence="8">Solute carrier family 22 member 14</fullName>
    </submittedName>
</protein>
<dbReference type="InterPro" id="IPR020846">
    <property type="entry name" value="MFS_dom"/>
</dbReference>
<feature type="transmembrane region" description="Helical" evidence="5">
    <location>
        <begin position="296"/>
        <end position="318"/>
    </location>
</feature>
<evidence type="ECO:0000256" key="4">
    <source>
        <dbReference type="ARBA" id="ARBA00023136"/>
    </source>
</evidence>
<feature type="transmembrane region" description="Helical" evidence="5">
    <location>
        <begin position="767"/>
        <end position="787"/>
    </location>
</feature>
<evidence type="ECO:0000256" key="5">
    <source>
        <dbReference type="SAM" id="Phobius"/>
    </source>
</evidence>
<dbReference type="InterPro" id="IPR005828">
    <property type="entry name" value="MFS_sugar_transport-like"/>
</dbReference>
<dbReference type="AlphaFoldDB" id="A0A3Q7TN79"/>
<feature type="transmembrane region" description="Helical" evidence="5">
    <location>
        <begin position="412"/>
        <end position="431"/>
    </location>
</feature>
<evidence type="ECO:0000313" key="8">
    <source>
        <dbReference type="RefSeq" id="XP_025856585.1"/>
    </source>
</evidence>
<feature type="transmembrane region" description="Helical" evidence="5">
    <location>
        <begin position="707"/>
        <end position="729"/>
    </location>
</feature>
<dbReference type="SUPFAM" id="SSF103473">
    <property type="entry name" value="MFS general substrate transporter"/>
    <property type="match status" value="1"/>
</dbReference>
<dbReference type="RefSeq" id="XP_025856585.1">
    <property type="nucleotide sequence ID" value="XM_026000800.2"/>
</dbReference>
<name>A0A3Q7TN79_VULVU</name>
<dbReference type="GeneID" id="112921530"/>
<sequence>MTMSSTAHADHLILSDDSMERWPWTGENKREHLIGTPPPNYTPGWGTAPCLPSAERSQRPRHCTVWPVSPRECPNPREPCSSLPDLALYHALTSASRTTATKPEEAPVSSALHRRVPVSRLFLWAPGLFPFGLSASCSWLLLLLYHWGPSLWQKPPFPDFQLTLPHSPETTCFPSTPAPAVILGKYMPTSKISTIPGLCGRELAGACSAMRSLGKDRAALTGSVSSQLATENNCKVKQRHHHPSETSNQLEVPKHFHSPSLEMLLRRLRAMEAQQDDKFASILHVLGEFGTFQRRLVVLTFIPNILLAFFMFADIFMFTAQKPYCNTSWILAIDPNLSEAEQLNLTLPREPNGSFQTCLMYLPVAWDLDSIIQFGLNYTVSCQDGWIYPETKKRSLVNEFDLVCGKESNMEGVQTMFLAGLLIGSLIFGFVSDKLGRYPTILMSLLGLIIFGFGAAFVNTFHQYLLFRFVVSQALVCYAISSVCLATEWLVGQHRAHAIILEHCFFSMGVMFLTGLAYILPHWRLLFLVGGAPVFPLISYIWMLPESPRWLMLKGKLEAAKRVLCYAASVNEKTIPLSLLDKLQLPGKKVTKASVLDFYNNRHLRKVTLVMGCVWFTVGYSYFTMSLKLKDFGVNINLTQVVPGLMEVPARLCCIFLLEQIGRKWSLIVTLFQGSLMCLLILILPPGEDRTRLRWAAHYLATELKSMMVLMIVLGEFSLAASASVFFIYTAELLPTVLRATGLGLVSLAWAAGAISSLVVIQQKLTFLPIFLCCISAFLALFLCSLLPETQDQPLSDTLEHYSLQMRNMAEELFTKEAVVDDGTDEVTKNTILNSMIQKSDFDIFSNVSLQDASLQGRGEETDPLNN</sequence>
<dbReference type="PROSITE" id="PS50850">
    <property type="entry name" value="MFS"/>
    <property type="match status" value="1"/>
</dbReference>
<dbReference type="KEGG" id="vvp:112921530"/>
<feature type="transmembrane region" description="Helical" evidence="5">
    <location>
        <begin position="637"/>
        <end position="658"/>
    </location>
</feature>
<dbReference type="Gene3D" id="1.20.1250.20">
    <property type="entry name" value="MFS general substrate transporter like domains"/>
    <property type="match status" value="1"/>
</dbReference>
<evidence type="ECO:0000259" key="6">
    <source>
        <dbReference type="PROSITE" id="PS50850"/>
    </source>
</evidence>
<organism evidence="7 8">
    <name type="scientific">Vulpes vulpes</name>
    <name type="common">Red fox</name>
    <dbReference type="NCBI Taxonomy" id="9627"/>
    <lineage>
        <taxon>Eukaryota</taxon>
        <taxon>Metazoa</taxon>
        <taxon>Chordata</taxon>
        <taxon>Craniata</taxon>
        <taxon>Vertebrata</taxon>
        <taxon>Euteleostomi</taxon>
        <taxon>Mammalia</taxon>
        <taxon>Eutheria</taxon>
        <taxon>Laurasiatheria</taxon>
        <taxon>Carnivora</taxon>
        <taxon>Caniformia</taxon>
        <taxon>Canidae</taxon>
        <taxon>Vulpes</taxon>
    </lineage>
</organism>
<keyword evidence="7" id="KW-1185">Reference proteome</keyword>
<feature type="transmembrane region" description="Helical" evidence="5">
    <location>
        <begin position="525"/>
        <end position="544"/>
    </location>
</feature>
<feature type="transmembrane region" description="Helical" evidence="5">
    <location>
        <begin position="665"/>
        <end position="687"/>
    </location>
</feature>
<dbReference type="Pfam" id="PF00083">
    <property type="entry name" value="Sugar_tr"/>
    <property type="match status" value="1"/>
</dbReference>
<reference key="1">
    <citation type="submission" date="2019-01" db="UniProtKB">
        <authorList>
            <consortium name="RefSeq"/>
        </authorList>
    </citation>
    <scope>IDENTIFICATION</scope>
</reference>
<evidence type="ECO:0000313" key="7">
    <source>
        <dbReference type="Proteomes" id="UP001652641"/>
    </source>
</evidence>
<reference evidence="8" key="2">
    <citation type="submission" date="2025-08" db="UniProtKB">
        <authorList>
            <consortium name="RefSeq"/>
        </authorList>
    </citation>
    <scope>IDENTIFICATION</scope>
    <source>
        <tissue evidence="8">Cell line</tissue>
    </source>
</reference>
<dbReference type="CTD" id="9389"/>
<feature type="transmembrane region" description="Helical" evidence="5">
    <location>
        <begin position="498"/>
        <end position="519"/>
    </location>
</feature>
<feature type="transmembrane region" description="Helical" evidence="5">
    <location>
        <begin position="607"/>
        <end position="625"/>
    </location>
</feature>
<feature type="transmembrane region" description="Helical" evidence="5">
    <location>
        <begin position="464"/>
        <end position="486"/>
    </location>
</feature>
<dbReference type="GO" id="GO:0022857">
    <property type="term" value="F:transmembrane transporter activity"/>
    <property type="evidence" value="ECO:0007669"/>
    <property type="project" value="InterPro"/>
</dbReference>
<dbReference type="InterPro" id="IPR036259">
    <property type="entry name" value="MFS_trans_sf"/>
</dbReference>